<evidence type="ECO:0000313" key="8">
    <source>
        <dbReference type="Proteomes" id="UP000823749"/>
    </source>
</evidence>
<evidence type="ECO:0000256" key="4">
    <source>
        <dbReference type="SAM" id="MobiDB-lite"/>
    </source>
</evidence>
<comment type="pathway">
    <text evidence="1">Protein modification; protein ubiquitination.</text>
</comment>
<comment type="caution">
    <text evidence="7">The sequence shown here is derived from an EMBL/GenBank/DDBJ whole genome shotgun (WGS) entry which is preliminary data.</text>
</comment>
<feature type="region of interest" description="Disordered" evidence="4">
    <location>
        <begin position="602"/>
        <end position="627"/>
    </location>
</feature>
<dbReference type="SUPFAM" id="SSF54695">
    <property type="entry name" value="POZ domain"/>
    <property type="match status" value="1"/>
</dbReference>
<dbReference type="InterPro" id="IPR000210">
    <property type="entry name" value="BTB/POZ_dom"/>
</dbReference>
<keyword evidence="2" id="KW-0833">Ubl conjugation pathway</keyword>
<feature type="region of interest" description="Disordered" evidence="4">
    <location>
        <begin position="644"/>
        <end position="671"/>
    </location>
</feature>
<dbReference type="InterPro" id="IPR043454">
    <property type="entry name" value="NPH3/RPT2-like"/>
</dbReference>
<dbReference type="Gene3D" id="3.30.710.10">
    <property type="entry name" value="Potassium Channel Kv1.1, Chain A"/>
    <property type="match status" value="1"/>
</dbReference>
<feature type="domain" description="NPH3" evidence="6">
    <location>
        <begin position="262"/>
        <end position="540"/>
    </location>
</feature>
<sequence>MADLDHEKIVQQPATSTVSAKKKELLSTAMKRTSEWFLFPTLLFSSFSLSRLALLHKGSEISNLVTLVREFLRVSLNFSRIFSQEFPIDVIIHAGGTAFSLHKFPLVSKCGYIRKLISQSTDDNLSSIELPDVPGGADAFELATKFCYGVNFEITIKNIAMLRCAAEYLEMTEEYAVRNLVGRTEAYLNEVALKSIAGAVCILHSTQNLIPIAEEVKLVSRCIDTIAYLACKDSRIGDPNKGESGIEGAKCCSMDHLENIVDWWVEDLTHLRIDMFQRVLIAMVSRGFKQFALGPILMLYAQKSLQGLETSGNRRKKIDPRQEHKKRVVIETIVSLLPREKNSISVSFLSMLLKSAIHLQTTVASRLDLEKRIGLQLGQAVLDDLLIPSFSLTGDTLFDVDTAKRIVTYYIEFELEGGWLGYGHMGGDLLSPPTSDMERVRKLVESYLAEIASDRNLSVSKFRSVAELVPEQARVRNDGMYRAVDVYLKAHPALSETERKQVCSVMDCRKLSPEACAHAAQNDRLPVQTTVQVLYNEQQRLRHIINGSFPGTDECPDLPHKFNLRDAADFHPVSSELSSLKRENQELKIELVKMKMRLQGVEKPGDESAVGSPSESSMASADKPRLARKSFISSVSRKLGRLYPFLLGGDGASTPSKDRIKQGRDRRHSIS</sequence>
<gene>
    <name evidence="7" type="ORF">RHGRI_023331</name>
</gene>
<reference evidence="7" key="1">
    <citation type="submission" date="2020-08" db="EMBL/GenBank/DDBJ databases">
        <title>Plant Genome Project.</title>
        <authorList>
            <person name="Zhang R.-G."/>
        </authorList>
    </citation>
    <scope>NUCLEOTIDE SEQUENCE</scope>
    <source>
        <strain evidence="7">WSP0</strain>
        <tissue evidence="7">Leaf</tissue>
    </source>
</reference>
<accession>A0AAV6J4E3</accession>
<protein>
    <recommendedName>
        <fullName evidence="9">Phototropic-responsive NPH3 family protein</fullName>
    </recommendedName>
</protein>
<evidence type="ECO:0000313" key="7">
    <source>
        <dbReference type="EMBL" id="KAG5535523.1"/>
    </source>
</evidence>
<dbReference type="InterPro" id="IPR011333">
    <property type="entry name" value="SKP1/BTB/POZ_sf"/>
</dbReference>
<evidence type="ECO:0000259" key="5">
    <source>
        <dbReference type="PROSITE" id="PS50097"/>
    </source>
</evidence>
<proteinExistence type="inferred from homology"/>
<dbReference type="PANTHER" id="PTHR32370">
    <property type="entry name" value="OS12G0117600 PROTEIN"/>
    <property type="match status" value="1"/>
</dbReference>
<dbReference type="InterPro" id="IPR027356">
    <property type="entry name" value="NPH3_dom"/>
</dbReference>
<name>A0AAV6J4E3_9ERIC</name>
<evidence type="ECO:0008006" key="9">
    <source>
        <dbReference type="Google" id="ProtNLM"/>
    </source>
</evidence>
<dbReference type="AlphaFoldDB" id="A0AAV6J4E3"/>
<dbReference type="PROSITE" id="PS51649">
    <property type="entry name" value="NPH3"/>
    <property type="match status" value="1"/>
</dbReference>
<evidence type="ECO:0000256" key="2">
    <source>
        <dbReference type="ARBA" id="ARBA00022786"/>
    </source>
</evidence>
<comment type="similarity">
    <text evidence="3">Belongs to the NPH3 family.</text>
</comment>
<evidence type="ECO:0000256" key="3">
    <source>
        <dbReference type="PROSITE-ProRule" id="PRU00982"/>
    </source>
</evidence>
<dbReference type="Pfam" id="PF03000">
    <property type="entry name" value="NPH3"/>
    <property type="match status" value="1"/>
</dbReference>
<dbReference type="EMBL" id="JACTNZ010000008">
    <property type="protein sequence ID" value="KAG5535523.1"/>
    <property type="molecule type" value="Genomic_DNA"/>
</dbReference>
<evidence type="ECO:0000259" key="6">
    <source>
        <dbReference type="PROSITE" id="PS51649"/>
    </source>
</evidence>
<dbReference type="Pfam" id="PF00651">
    <property type="entry name" value="BTB"/>
    <property type="match status" value="1"/>
</dbReference>
<feature type="domain" description="BTB" evidence="5">
    <location>
        <begin position="88"/>
        <end position="156"/>
    </location>
</feature>
<keyword evidence="8" id="KW-1185">Reference proteome</keyword>
<dbReference type="Proteomes" id="UP000823749">
    <property type="component" value="Chromosome 8"/>
</dbReference>
<evidence type="ECO:0000256" key="1">
    <source>
        <dbReference type="ARBA" id="ARBA00004906"/>
    </source>
</evidence>
<organism evidence="7 8">
    <name type="scientific">Rhododendron griersonianum</name>
    <dbReference type="NCBI Taxonomy" id="479676"/>
    <lineage>
        <taxon>Eukaryota</taxon>
        <taxon>Viridiplantae</taxon>
        <taxon>Streptophyta</taxon>
        <taxon>Embryophyta</taxon>
        <taxon>Tracheophyta</taxon>
        <taxon>Spermatophyta</taxon>
        <taxon>Magnoliopsida</taxon>
        <taxon>eudicotyledons</taxon>
        <taxon>Gunneridae</taxon>
        <taxon>Pentapetalae</taxon>
        <taxon>asterids</taxon>
        <taxon>Ericales</taxon>
        <taxon>Ericaceae</taxon>
        <taxon>Ericoideae</taxon>
        <taxon>Rhodoreae</taxon>
        <taxon>Rhododendron</taxon>
    </lineage>
</organism>
<dbReference type="SMART" id="SM00225">
    <property type="entry name" value="BTB"/>
    <property type="match status" value="1"/>
</dbReference>
<dbReference type="PROSITE" id="PS50097">
    <property type="entry name" value="BTB"/>
    <property type="match status" value="1"/>
</dbReference>